<dbReference type="AlphaFoldDB" id="A0A5J9W0P0"/>
<organism evidence="1 2">
    <name type="scientific">Eragrostis curvula</name>
    <name type="common">weeping love grass</name>
    <dbReference type="NCBI Taxonomy" id="38414"/>
    <lineage>
        <taxon>Eukaryota</taxon>
        <taxon>Viridiplantae</taxon>
        <taxon>Streptophyta</taxon>
        <taxon>Embryophyta</taxon>
        <taxon>Tracheophyta</taxon>
        <taxon>Spermatophyta</taxon>
        <taxon>Magnoliopsida</taxon>
        <taxon>Liliopsida</taxon>
        <taxon>Poales</taxon>
        <taxon>Poaceae</taxon>
        <taxon>PACMAD clade</taxon>
        <taxon>Chloridoideae</taxon>
        <taxon>Eragrostideae</taxon>
        <taxon>Eragrostidinae</taxon>
        <taxon>Eragrostis</taxon>
    </lineage>
</organism>
<dbReference type="EMBL" id="RWGY01000007">
    <property type="protein sequence ID" value="TVU41467.1"/>
    <property type="molecule type" value="Genomic_DNA"/>
</dbReference>
<evidence type="ECO:0000313" key="1">
    <source>
        <dbReference type="EMBL" id="TVU41467.1"/>
    </source>
</evidence>
<accession>A0A5J9W0P0</accession>
<comment type="caution">
    <text evidence="1">The sequence shown here is derived from an EMBL/GenBank/DDBJ whole genome shotgun (WGS) entry which is preliminary data.</text>
</comment>
<dbReference type="Gramene" id="TVU41467">
    <property type="protein sequence ID" value="TVU41467"/>
    <property type="gene ID" value="EJB05_14986"/>
</dbReference>
<evidence type="ECO:0000313" key="2">
    <source>
        <dbReference type="Proteomes" id="UP000324897"/>
    </source>
</evidence>
<dbReference type="Proteomes" id="UP000324897">
    <property type="component" value="Chromosome 4"/>
</dbReference>
<name>A0A5J9W0P0_9POAL</name>
<protein>
    <submittedName>
        <fullName evidence="1">Uncharacterized protein</fullName>
    </submittedName>
</protein>
<reference evidence="1 2" key="1">
    <citation type="journal article" date="2019" name="Sci. Rep.">
        <title>A high-quality genome of Eragrostis curvula grass provides insights into Poaceae evolution and supports new strategies to enhance forage quality.</title>
        <authorList>
            <person name="Carballo J."/>
            <person name="Santos B.A.C.M."/>
            <person name="Zappacosta D."/>
            <person name="Garbus I."/>
            <person name="Selva J.P."/>
            <person name="Gallo C.A."/>
            <person name="Diaz A."/>
            <person name="Albertini E."/>
            <person name="Caccamo M."/>
            <person name="Echenique V."/>
        </authorList>
    </citation>
    <scope>NUCLEOTIDE SEQUENCE [LARGE SCALE GENOMIC DNA]</scope>
    <source>
        <strain evidence="2">cv. Victoria</strain>
        <tissue evidence="1">Leaf</tissue>
    </source>
</reference>
<feature type="non-terminal residue" evidence="1">
    <location>
        <position position="1"/>
    </location>
</feature>
<sequence>MGREHPTSRPRAALQMAHAQQLAPAGDIVWEQEMIMRQAAAELKGNQNTLTMMQQDAAKLTRDQNIVIMMQQAVGGQLHQNMMGLDATLVHGLHGHPDLHQQTVQQGLMMMQEQQYAHAMPGATNMAFCPGGSADAEALPVKQKPQPPLQTVNALGFQTDLLSLPPSLANLPRQQEKRWWRRWAALFDLTAYFGIPGLKLSSDHPS</sequence>
<proteinExistence type="predicted"/>
<gene>
    <name evidence="1" type="ORF">EJB05_14986</name>
</gene>
<keyword evidence="2" id="KW-1185">Reference proteome</keyword>